<dbReference type="SUPFAM" id="SSF51126">
    <property type="entry name" value="Pectin lyase-like"/>
    <property type="match status" value="2"/>
</dbReference>
<keyword evidence="1" id="KW-0812">Transmembrane</keyword>
<keyword evidence="1" id="KW-1133">Transmembrane helix</keyword>
<organism evidence="3 4">
    <name type="scientific">Blattamonas nauphoetae</name>
    <dbReference type="NCBI Taxonomy" id="2049346"/>
    <lineage>
        <taxon>Eukaryota</taxon>
        <taxon>Metamonada</taxon>
        <taxon>Preaxostyla</taxon>
        <taxon>Oxymonadida</taxon>
        <taxon>Blattamonas</taxon>
    </lineage>
</organism>
<reference evidence="3 4" key="1">
    <citation type="journal article" date="2022" name="bioRxiv">
        <title>Genomics of Preaxostyla Flagellates Illuminates Evolutionary Transitions and the Path Towards Mitochondrial Loss.</title>
        <authorList>
            <person name="Novak L.V.F."/>
            <person name="Treitli S.C."/>
            <person name="Pyrih J."/>
            <person name="Halakuc P."/>
            <person name="Pipaliya S.V."/>
            <person name="Vacek V."/>
            <person name="Brzon O."/>
            <person name="Soukal P."/>
            <person name="Eme L."/>
            <person name="Dacks J.B."/>
            <person name="Karnkowska A."/>
            <person name="Elias M."/>
            <person name="Hampl V."/>
        </authorList>
    </citation>
    <scope>NUCLEOTIDE SEQUENCE [LARGE SCALE GENOMIC DNA]</scope>
    <source>
        <strain evidence="3">NAU3</strain>
        <tissue evidence="3">Gut</tissue>
    </source>
</reference>
<evidence type="ECO:0000256" key="1">
    <source>
        <dbReference type="SAM" id="Phobius"/>
    </source>
</evidence>
<evidence type="ECO:0000313" key="3">
    <source>
        <dbReference type="EMBL" id="KAK2953580.1"/>
    </source>
</evidence>
<dbReference type="EMBL" id="JARBJD010000089">
    <property type="protein sequence ID" value="KAK2953580.1"/>
    <property type="molecule type" value="Genomic_DNA"/>
</dbReference>
<sequence>MFLFGNFLTILLVAILSHCNDDTIIYISSSGTNEDTCGTEDLPCQTVSYGYSRLAPNTDQNSLILEVMKESICEEQEVTRINSPITLQGADRSVIIRGDPTVPQFLNVFTVNDRATFSLLTAQRHQTCSFALIQNSGRADFSQVSFQFYSGSATLNAELAAILIVSEGRFSISDSDLKESPTGQQLTFLAVSEGDVTVDNMDTTKAGLTDTHDATFLKVFKGSLTITSQQFPPMKSSTNIINVGMAGKLVIDEASFEISSPTEAAIIFVDGGEVELTAVSLKGYQRQKVTGLVEMTNGKLSANYLTIGSFIDDLVLESMALFTNRGGRMVIQNSLFSHIQRTNGRGGIIDSTGGTGEVILNNNVFDQCISVEDNIAFIERPDEEPFTNTNLQLTTLQIMEEPPVGTTITLKGSMFNIPVEAGNLDGTIPKQADLTKESVARFVGITDGMIIPLAYYKYPHQEGDVEVGPEGINLEECGEHLLPCQTFQFAYRKLKSGDTLRVVGDLGVEINTFTILEDAVTSIVGLADDHPTFSVVCRTKIDVANNADLTVSDLAIVTRSGSSTELFVVKHSKLTIDSVDLTTSQFMQRTTFVTLIDGDVVISGLTVKGTCEGYSAALVHQKGGRLDVSYLDLTTPTKSPNTNKFTVFLHEGGTISVTDSFFLDHQGPSNTGGILESTAEAGKVVMNNNVFEKCTGKLGAIAAITRKAANPFTADMVEMKNIRVIETSPIANSIFLDGENFEAPVKAGRFEGTLASYDKLTAPNIKFAVGSVNTDEYVPLVYFIHPHTDGPITAGILGLDVPPCGREKLPCATVSYAILKQGADVKSIIVNTMDLTFVKTDVTLSAEFVEISSDNPARDSLWCNASLTLSRKTKMDSNSNVVIGRANFHQLAFYFERPLDTPHVSIEGYSTSFFGCKFESPPIAPRILKCTTCDVKMTQCVFQVSPTHTQPQFTFDDMSSISFSHLDINTPSMNWMSIGSCSGTFSFVDSLLQQKPLFEKPTGTQICYFQSGVINVGAVKTELKNLTIRSPGNAAFLFKGATVTASDIEILDGSLGIENFPAIGRSFGCYNGSLDLANIKKEEKPIDTTNLWMLAIDDCKVTLDGVEPQGTMFVPQPTNWTLTQTKATKKSEATWNLTAVGSNLYPCAMLVKVSGQNKSENVSSILSNREFTYLNPNPTTYSVIAPMSLVPFPPSKTWTASIVFSGAYKQSTEPLGVAFKKPAGAGVAVAIVLPIVLVLVLGCAAFVVIMVLWRRKKRDGYTKLQESEAINTSKDGIEPPGYGSA</sequence>
<evidence type="ECO:0000313" key="4">
    <source>
        <dbReference type="Proteomes" id="UP001281761"/>
    </source>
</evidence>
<keyword evidence="4" id="KW-1185">Reference proteome</keyword>
<protein>
    <submittedName>
        <fullName evidence="3">Uncharacterized protein</fullName>
    </submittedName>
</protein>
<dbReference type="Proteomes" id="UP001281761">
    <property type="component" value="Unassembled WGS sequence"/>
</dbReference>
<accession>A0ABQ9XQS1</accession>
<gene>
    <name evidence="3" type="ORF">BLNAU_11444</name>
</gene>
<comment type="caution">
    <text evidence="3">The sequence shown here is derived from an EMBL/GenBank/DDBJ whole genome shotgun (WGS) entry which is preliminary data.</text>
</comment>
<feature type="transmembrane region" description="Helical" evidence="1">
    <location>
        <begin position="1227"/>
        <end position="1253"/>
    </location>
</feature>
<evidence type="ECO:0000256" key="2">
    <source>
        <dbReference type="SAM" id="SignalP"/>
    </source>
</evidence>
<keyword evidence="2" id="KW-0732">Signal</keyword>
<dbReference type="InterPro" id="IPR011050">
    <property type="entry name" value="Pectin_lyase_fold/virulence"/>
</dbReference>
<name>A0ABQ9XQS1_9EUKA</name>
<feature type="signal peptide" evidence="2">
    <location>
        <begin position="1"/>
        <end position="19"/>
    </location>
</feature>
<proteinExistence type="predicted"/>
<feature type="chain" id="PRO_5046226614" evidence="2">
    <location>
        <begin position="20"/>
        <end position="1285"/>
    </location>
</feature>
<keyword evidence="1" id="KW-0472">Membrane</keyword>